<feature type="domain" description="Insecticide toxin TcdB middle/N-terminal" evidence="5">
    <location>
        <begin position="413"/>
        <end position="564"/>
    </location>
</feature>
<evidence type="ECO:0000256" key="3">
    <source>
        <dbReference type="ARBA" id="ARBA00023026"/>
    </source>
</evidence>
<dbReference type="InterPro" id="IPR022385">
    <property type="entry name" value="Rhs_assc_core"/>
</dbReference>
<proteinExistence type="predicted"/>
<dbReference type="SUPFAM" id="SSF69318">
    <property type="entry name" value="Integrin alpha N-terminal domain"/>
    <property type="match status" value="1"/>
</dbReference>
<gene>
    <name evidence="6" type="ORF">DFQ01_110144</name>
</gene>
<protein>
    <submittedName>
        <fullName evidence="6">RHS repeat-associated protein</fullName>
    </submittedName>
</protein>
<evidence type="ECO:0000256" key="1">
    <source>
        <dbReference type="ARBA" id="ARBA00004613"/>
    </source>
</evidence>
<organism evidence="6 7">
    <name type="scientific">Paenibacillus cellulosilyticus</name>
    <dbReference type="NCBI Taxonomy" id="375489"/>
    <lineage>
        <taxon>Bacteria</taxon>
        <taxon>Bacillati</taxon>
        <taxon>Bacillota</taxon>
        <taxon>Bacilli</taxon>
        <taxon>Bacillales</taxon>
        <taxon>Paenibacillaceae</taxon>
        <taxon>Paenibacillus</taxon>
    </lineage>
</organism>
<dbReference type="Pfam" id="PF03534">
    <property type="entry name" value="SpvB"/>
    <property type="match status" value="1"/>
</dbReference>
<dbReference type="GO" id="GO:0005737">
    <property type="term" value="C:cytoplasm"/>
    <property type="evidence" value="ECO:0007669"/>
    <property type="project" value="InterPro"/>
</dbReference>
<comment type="subcellular location">
    <subcellularLocation>
        <location evidence="1">Secreted</location>
    </subcellularLocation>
</comment>
<dbReference type="GO" id="GO:0005576">
    <property type="term" value="C:extracellular region"/>
    <property type="evidence" value="ECO:0007669"/>
    <property type="project" value="UniProtKB-SubCell"/>
</dbReference>
<dbReference type="InterPro" id="IPR003284">
    <property type="entry name" value="Sal_SpvB"/>
</dbReference>
<keyword evidence="3" id="KW-0843">Virulence</keyword>
<dbReference type="Pfam" id="PF18807">
    <property type="entry name" value="TTc_toxin_rep"/>
    <property type="match status" value="1"/>
</dbReference>
<dbReference type="EMBL" id="QGTQ01000010">
    <property type="protein sequence ID" value="PWW01254.1"/>
    <property type="molecule type" value="Genomic_DNA"/>
</dbReference>
<dbReference type="Gene3D" id="2.180.10.10">
    <property type="entry name" value="RHS repeat-associated core"/>
    <property type="match status" value="1"/>
</dbReference>
<dbReference type="InterPro" id="IPR028994">
    <property type="entry name" value="Integrin_alpha_N"/>
</dbReference>
<evidence type="ECO:0000313" key="7">
    <source>
        <dbReference type="Proteomes" id="UP000246635"/>
    </source>
</evidence>
<reference evidence="6 7" key="1">
    <citation type="submission" date="2018-05" db="EMBL/GenBank/DDBJ databases">
        <title>Genomic Encyclopedia of Type Strains, Phase III (KMG-III): the genomes of soil and plant-associated and newly described type strains.</title>
        <authorList>
            <person name="Whitman W."/>
        </authorList>
    </citation>
    <scope>NUCLEOTIDE SEQUENCE [LARGE SCALE GENOMIC DNA]</scope>
    <source>
        <strain evidence="6 7">CECT 5696</strain>
    </source>
</reference>
<keyword evidence="2" id="KW-0964">Secreted</keyword>
<dbReference type="Pfam" id="PF12255">
    <property type="entry name" value="TcdB_toxin_midC"/>
    <property type="match status" value="1"/>
</dbReference>
<dbReference type="InterPro" id="IPR022044">
    <property type="entry name" value="TcdB_toxin_mid/C"/>
</dbReference>
<evidence type="ECO:0000259" key="4">
    <source>
        <dbReference type="Pfam" id="PF12255"/>
    </source>
</evidence>
<sequence>MLFDYGDYVLPEQGNRDCNPYNKLPVPPATYCRKDAFSTYYAGFEIRHRRLCRNILMFHRFEAELGANPVLVHVTRLLYRETSAVSLLISAQTIGYRFANGVYESESLPPLEFFYSDFNPDCGYALLVDEFDKPVPGLSFSSGWQMADLYGTGAPGLLYHDGVSTMYRQLRTEEETSARPDEQLRFTPAEPLALFPKLIHPNEQKLWMTDLNGSGRLDLILRESGQYGYYESNPDRTWSAYRPLASVPSVYGEQQPQFSVDVTGSGLSDWLAIEEDRVVVYPSLGSDGFGRAIVRERVYGLPTPRRGALNEWFDFAAITGLGLKQLVRITNGRVECWPNLGYGRFGKPVTLAGAPYFEDDLDISRLFLADVNGTGLADLIYVNPDSVDIYLNQSGNSFAEPINIPLPAGWDRLSQIRFVDVYGSGTACLLFSEDNGSPKHWCCDFNRGNKPYLLQRFSNNLGSETRISYCTSTKFYLADVGKGLPWIAKLPFPVQVVDKVERFDFISGTKEVSLYTYHHGYYDSLEREFRGFGMVERQDAESVMIGAEPTDVPPVLTKTWYHTGSWDMTEGLSLQYVKAYYGETDGADRLPDSVFDVETYRSHHPGWIENSATAREANRAFKGMLLRQEIFAPTAPAGPGQKQDAPYRVTELNFEVELVQPPHHCRFGIYVVHQRETLTCDYERNPADPQITHELTLEVDNYGNVLRSCVIAYGRNPLVAGCLPEQRKTVIHLVQHRYANQADNQAYLIGVPIETLIFDIRQLPLPEGKQRYSFVETALRLADAASHPETSLAGGIRHYYWSPEQREALALGLVSPQCLLYAMDSLYFSSGMLAGGFDGIMTDNEIKKLLETEGGYRRDTNNWWAFDFASEYGDQDSYYRVQANVDAFGNRTTYHYDAYSLLMVSVTDALHNTAVMEQGDYLCLLPQRIIDRNRNVSEVIYDALGRVRVASRYAESSGERTGFIPLAQYQLREKAAINQLVQDPSFYLQGASHFYEYDLRSWMGSVRQADFADIGIDVRALWQELLASGCIGYCGGVTQQFREFPDAQKLPLSEAFELYRSRIYDTLAQAAQSRPACVVSLDAVQYVRDDRHSVQSPIRIGVEFRDGSGRLVQYKHLVEPGEAFVVDDPALLEGRAVQMGQASLRWLATGGTVYNNKGQPVKQYEPYFVNTAEYVNCEALHRCGVSPTFEYDPLGRVRRIISAKGFVRRIDRGAWEENDWDGIDTMLESPYYAANIGGFDPASSYYNPDMTDEERLTMAKSIKLAGTPERKLFDAQGHTVQVATYKAPDQLLATRYEWDSNGNLLASADPRLGAAGLHNFRYAYNYANQCYRTSSVDGGNTQWTLWNANGQPILSRHGLHTRRFFYDELHRLTSVLVHGPDDSMSIVEVMVYGESLELQQAQENNLRGELYKRYDQSGQTTHESYSLDAHPMRVSHRFAHNYRDTLNWSRASVANAEEVLEKQSFAETFDYDALGQLVAHTDSARNKANWQYGLAGWLLRAEVQGMRENMPHTAFQIASCNARGQWLQLLYGNDGHCSTSYEYDSRTFDPVRVRTRRANHPDIQDLQVFYDPIGHVCTTKERALPFTHEDRGAEMASRYTYDACYRLIQATGWEGDQPDAVFPLGGDAKLQSYQLDYKYDDSGNLYETVHRSDRDHHDTRTLSLTVSSCSNRAVPSSQTMDAAQVDALFDASGCLKQDEHCSNLQWDYDQRLRSFIAGNGASRDYYVYDQNGHRARKVTESLNADGNVVSIEETRYIGHLEISSRYRGAAIDPLKLEARCETARLMIHHRNVATRVYWTTGSPVGEEAMQVRYSLHDQVGSCVTEVDSEGAVLAREAYYPYGGTAWSASSGDAIKHKKLRYAGKEKDGESGFYDYGQRYYAPSSARWLSPDPAGTIDGLNLYAYVGGNPVTYTDPHGLMPSRARAEFNVEVVARSSGNGGGMKLRVTGRPKKFTAATLRLLAKRRENRKYFKKRSNGRVFKKQGYTRNHIQPWLTIKKEQETATRGFTLNQMESYLRHDIDVSTFSNKAYKDRFVKMLAKKKMKRKHIEEAFRAVLVDEYNNPDNLFIGKSGKNLSMGAIMKARQTKLKKTYGTNQLTDAERDDLMSEFRDAALDTPSHLTAAQIQDVQNRFNSAWGRNRGKYI</sequence>
<dbReference type="OrthoDB" id="1432909at2"/>
<dbReference type="InterPro" id="IPR050708">
    <property type="entry name" value="T6SS_VgrG/RHS"/>
</dbReference>
<name>A0A2V2YWD9_9BACL</name>
<dbReference type="Proteomes" id="UP000246635">
    <property type="component" value="Unassembled WGS sequence"/>
</dbReference>
<dbReference type="PANTHER" id="PTHR32305:SF15">
    <property type="entry name" value="PROTEIN RHSA-RELATED"/>
    <property type="match status" value="1"/>
</dbReference>
<dbReference type="PANTHER" id="PTHR32305">
    <property type="match status" value="1"/>
</dbReference>
<accession>A0A2V2YWD9</accession>
<keyword evidence="7" id="KW-1185">Reference proteome</keyword>
<evidence type="ECO:0000256" key="2">
    <source>
        <dbReference type="ARBA" id="ARBA00022525"/>
    </source>
</evidence>
<comment type="caution">
    <text evidence="6">The sequence shown here is derived from an EMBL/GenBank/DDBJ whole genome shotgun (WGS) entry which is preliminary data.</text>
</comment>
<feature type="domain" description="Insecticide toxin TcdB middle/C-terminal" evidence="4">
    <location>
        <begin position="617"/>
        <end position="729"/>
    </location>
</feature>
<dbReference type="InterPro" id="IPR022045">
    <property type="entry name" value="TcdB_toxin_mid/N"/>
</dbReference>
<dbReference type="NCBIfam" id="TIGR03696">
    <property type="entry name" value="Rhs_assc_core"/>
    <property type="match status" value="1"/>
</dbReference>
<evidence type="ECO:0000259" key="5">
    <source>
        <dbReference type="Pfam" id="PF12256"/>
    </source>
</evidence>
<evidence type="ECO:0000313" key="6">
    <source>
        <dbReference type="EMBL" id="PWW01254.1"/>
    </source>
</evidence>
<dbReference type="InterPro" id="IPR041508">
    <property type="entry name" value="TcC-like_repeat"/>
</dbReference>
<dbReference type="Pfam" id="PF12256">
    <property type="entry name" value="TcdB_toxin_midN"/>
    <property type="match status" value="1"/>
</dbReference>